<dbReference type="EMBL" id="VIRV01000011">
    <property type="protein sequence ID" value="MBY0759113.1"/>
    <property type="molecule type" value="Genomic_DNA"/>
</dbReference>
<evidence type="ECO:0000259" key="4">
    <source>
        <dbReference type="Pfam" id="PF01048"/>
    </source>
</evidence>
<dbReference type="Gene3D" id="3.40.50.1580">
    <property type="entry name" value="Nucleoside phosphorylase domain"/>
    <property type="match status" value="1"/>
</dbReference>
<dbReference type="CDD" id="cd09007">
    <property type="entry name" value="NP-I_spr0068"/>
    <property type="match status" value="1"/>
</dbReference>
<gene>
    <name evidence="5" type="ORF">FLB61_08440</name>
</gene>
<sequence length="257" mass="28978">MALIKHDIPILEYDDSQHAVIMPTHDNLDIKLPSKAVFAFLGDVIETYAESNKNKAEKIAEFISATKVYPVYIVDYEGEDICLCQAPVGSAASTQILDWLIGYGVTKVISSGTCGALAELPENTFLVPTKALRDEGTSYHYLPPSRYVNICSDALYAIEKVFQKCNIPYLECMTWTTDGFYRETREKVMYRKEEGCMVVEMECASLAACAEFRDIKFGQILFTADTLANIDAYDERNWGEDSFEKALYICLDIVHEM</sequence>
<evidence type="ECO:0000256" key="2">
    <source>
        <dbReference type="ARBA" id="ARBA00021980"/>
    </source>
</evidence>
<keyword evidence="6" id="KW-1185">Reference proteome</keyword>
<dbReference type="InterPro" id="IPR000845">
    <property type="entry name" value="Nucleoside_phosphorylase_d"/>
</dbReference>
<comment type="catalytic activity">
    <reaction evidence="3">
        <text>uridine + phosphate = alpha-D-ribose 1-phosphate + uracil</text>
        <dbReference type="Rhea" id="RHEA:24388"/>
        <dbReference type="ChEBI" id="CHEBI:16704"/>
        <dbReference type="ChEBI" id="CHEBI:17568"/>
        <dbReference type="ChEBI" id="CHEBI:43474"/>
        <dbReference type="ChEBI" id="CHEBI:57720"/>
        <dbReference type="EC" id="2.4.2.3"/>
    </reaction>
</comment>
<comment type="caution">
    <text evidence="5">The sequence shown here is derived from an EMBL/GenBank/DDBJ whole genome shotgun (WGS) entry which is preliminary data.</text>
</comment>
<feature type="domain" description="Nucleoside phosphorylase" evidence="4">
    <location>
        <begin position="37"/>
        <end position="231"/>
    </location>
</feature>
<dbReference type="PANTHER" id="PTHR43691:SF11">
    <property type="entry name" value="FI09636P-RELATED"/>
    <property type="match status" value="1"/>
</dbReference>
<dbReference type="RefSeq" id="WP_221919880.1">
    <property type="nucleotide sequence ID" value="NZ_CP173660.1"/>
</dbReference>
<dbReference type="Pfam" id="PF01048">
    <property type="entry name" value="PNP_UDP_1"/>
    <property type="match status" value="1"/>
</dbReference>
<protein>
    <recommendedName>
        <fullName evidence="2">Uridine phosphorylase</fullName>
        <ecNumber evidence="1">2.4.2.3</ecNumber>
    </recommendedName>
</protein>
<dbReference type="Proteomes" id="UP000779049">
    <property type="component" value="Unassembled WGS sequence"/>
</dbReference>
<accession>A0ABS7L7P0</accession>
<dbReference type="InterPro" id="IPR035994">
    <property type="entry name" value="Nucleoside_phosphorylase_sf"/>
</dbReference>
<organism evidence="5 6">
    <name type="scientific">Sellimonas caecigallum</name>
    <dbReference type="NCBI Taxonomy" id="2592333"/>
    <lineage>
        <taxon>Bacteria</taxon>
        <taxon>Bacillati</taxon>
        <taxon>Bacillota</taxon>
        <taxon>Clostridia</taxon>
        <taxon>Lachnospirales</taxon>
        <taxon>Lachnospiraceae</taxon>
        <taxon>Sellimonas</taxon>
    </lineage>
</organism>
<name>A0ABS7L7P0_9FIRM</name>
<evidence type="ECO:0000313" key="6">
    <source>
        <dbReference type="Proteomes" id="UP000779049"/>
    </source>
</evidence>
<evidence type="ECO:0000313" key="5">
    <source>
        <dbReference type="EMBL" id="MBY0759113.1"/>
    </source>
</evidence>
<dbReference type="PANTHER" id="PTHR43691">
    <property type="entry name" value="URIDINE PHOSPHORYLASE"/>
    <property type="match status" value="1"/>
</dbReference>
<evidence type="ECO:0000256" key="1">
    <source>
        <dbReference type="ARBA" id="ARBA00011888"/>
    </source>
</evidence>
<reference evidence="5 6" key="1">
    <citation type="journal article" date="2020" name="New Microbes New Infect">
        <title>Sellimonas caecigallum sp. nov., description and genome sequence of a new member of the Sellimonas genus isolated from the cecum of feral chicken.</title>
        <authorList>
            <person name="Wongkuna S."/>
            <person name="Ghimire S."/>
            <person name="Antony L."/>
            <person name="Chankhamhaengdecha S."/>
            <person name="Janvilisri T."/>
            <person name="Scaria J."/>
        </authorList>
    </citation>
    <scope>NUCLEOTIDE SEQUENCE [LARGE SCALE GENOMIC DNA]</scope>
    <source>
        <strain evidence="5 6">SW451</strain>
    </source>
</reference>
<proteinExistence type="predicted"/>
<evidence type="ECO:0000256" key="3">
    <source>
        <dbReference type="ARBA" id="ARBA00048447"/>
    </source>
</evidence>
<dbReference type="SUPFAM" id="SSF53167">
    <property type="entry name" value="Purine and uridine phosphorylases"/>
    <property type="match status" value="1"/>
</dbReference>
<dbReference type="EC" id="2.4.2.3" evidence="1"/>